<reference evidence="2 3" key="1">
    <citation type="submission" date="2015-03" db="EMBL/GenBank/DDBJ databases">
        <title>Genome assembly of Sandaracinus amylolyticus DSM 53668.</title>
        <authorList>
            <person name="Sharma G."/>
            <person name="Subramanian S."/>
        </authorList>
    </citation>
    <scope>NUCLEOTIDE SEQUENCE [LARGE SCALE GENOMIC DNA]</scope>
    <source>
        <strain evidence="2 3">DSM 53668</strain>
    </source>
</reference>
<dbReference type="STRING" id="927083.DB32_004614"/>
<dbReference type="Proteomes" id="UP000034883">
    <property type="component" value="Chromosome"/>
</dbReference>
<name>A0A0F6W518_9BACT</name>
<keyword evidence="3" id="KW-1185">Reference proteome</keyword>
<organism evidence="2 3">
    <name type="scientific">Sandaracinus amylolyticus</name>
    <dbReference type="NCBI Taxonomy" id="927083"/>
    <lineage>
        <taxon>Bacteria</taxon>
        <taxon>Pseudomonadati</taxon>
        <taxon>Myxococcota</taxon>
        <taxon>Polyangia</taxon>
        <taxon>Polyangiales</taxon>
        <taxon>Sandaracinaceae</taxon>
        <taxon>Sandaracinus</taxon>
    </lineage>
</organism>
<accession>A0A0F6W518</accession>
<evidence type="ECO:0000256" key="1">
    <source>
        <dbReference type="SAM" id="SignalP"/>
    </source>
</evidence>
<keyword evidence="1" id="KW-0732">Signal</keyword>
<gene>
    <name evidence="2" type="ORF">DB32_004614</name>
</gene>
<feature type="signal peptide" evidence="1">
    <location>
        <begin position="1"/>
        <end position="19"/>
    </location>
</feature>
<proteinExistence type="predicted"/>
<protein>
    <recommendedName>
        <fullName evidence="4">Lipoprotein</fullName>
    </recommendedName>
</protein>
<evidence type="ECO:0000313" key="3">
    <source>
        <dbReference type="Proteomes" id="UP000034883"/>
    </source>
</evidence>
<sequence>MRAAWIACVVMMATASGIAGCGGGLESAHADPTEHEDDAMLARQWHERVVRLESEANVAAQREEACAPRCEIAGHACDLSGRICELAERDDHDEGTRMLCEDARPRCDRARAAAGACGCEGRATE</sequence>
<evidence type="ECO:0008006" key="4">
    <source>
        <dbReference type="Google" id="ProtNLM"/>
    </source>
</evidence>
<dbReference type="AlphaFoldDB" id="A0A0F6W518"/>
<dbReference type="RefSeq" id="WP_053234720.1">
    <property type="nucleotide sequence ID" value="NZ_CP011125.1"/>
</dbReference>
<dbReference type="KEGG" id="samy:DB32_004614"/>
<evidence type="ECO:0000313" key="2">
    <source>
        <dbReference type="EMBL" id="AKF07465.1"/>
    </source>
</evidence>
<dbReference type="PROSITE" id="PS51257">
    <property type="entry name" value="PROKAR_LIPOPROTEIN"/>
    <property type="match status" value="1"/>
</dbReference>
<feature type="chain" id="PRO_5002511884" description="Lipoprotein" evidence="1">
    <location>
        <begin position="20"/>
        <end position="125"/>
    </location>
</feature>
<dbReference type="EMBL" id="CP011125">
    <property type="protein sequence ID" value="AKF07465.1"/>
    <property type="molecule type" value="Genomic_DNA"/>
</dbReference>